<keyword evidence="1" id="KW-0472">Membrane</keyword>
<evidence type="ECO:0000313" key="2">
    <source>
        <dbReference type="EMBL" id="SEA88808.1"/>
    </source>
</evidence>
<protein>
    <submittedName>
        <fullName evidence="2">Uncharacterized protein</fullName>
    </submittedName>
</protein>
<accession>A0A1H4EVZ0</accession>
<sequence length="58" mass="6365">MHIDISTKINTAGGIFLSIVPNLYSEDIFKTVVLAAIGATVSFIVSMLLKFLIKKRKP</sequence>
<gene>
    <name evidence="2" type="ORF">SAMN05443667_1114</name>
</gene>
<keyword evidence="1" id="KW-0812">Transmembrane</keyword>
<dbReference type="Proteomes" id="UP000198951">
    <property type="component" value="Unassembled WGS sequence"/>
</dbReference>
<proteinExistence type="predicted"/>
<dbReference type="AlphaFoldDB" id="A0A1H4EVZ0"/>
<dbReference type="STRING" id="150146.SAMN05443667_1114"/>
<evidence type="ECO:0000313" key="3">
    <source>
        <dbReference type="Proteomes" id="UP000198951"/>
    </source>
</evidence>
<dbReference type="EMBL" id="FNRD01000011">
    <property type="protein sequence ID" value="SEA88808.1"/>
    <property type="molecule type" value="Genomic_DNA"/>
</dbReference>
<keyword evidence="1" id="KW-1133">Transmembrane helix</keyword>
<evidence type="ECO:0000256" key="1">
    <source>
        <dbReference type="SAM" id="Phobius"/>
    </source>
</evidence>
<keyword evidence="3" id="KW-1185">Reference proteome</keyword>
<organism evidence="2 3">
    <name type="scientific">Flavobacterium gillisiae</name>
    <dbReference type="NCBI Taxonomy" id="150146"/>
    <lineage>
        <taxon>Bacteria</taxon>
        <taxon>Pseudomonadati</taxon>
        <taxon>Bacteroidota</taxon>
        <taxon>Flavobacteriia</taxon>
        <taxon>Flavobacteriales</taxon>
        <taxon>Flavobacteriaceae</taxon>
        <taxon>Flavobacterium</taxon>
    </lineage>
</organism>
<feature type="transmembrane region" description="Helical" evidence="1">
    <location>
        <begin position="32"/>
        <end position="53"/>
    </location>
</feature>
<reference evidence="3" key="1">
    <citation type="submission" date="2016-10" db="EMBL/GenBank/DDBJ databases">
        <authorList>
            <person name="Varghese N."/>
            <person name="Submissions S."/>
        </authorList>
    </citation>
    <scope>NUCLEOTIDE SEQUENCE [LARGE SCALE GENOMIC DNA]</scope>
    <source>
        <strain evidence="3">DSM 22376</strain>
    </source>
</reference>
<name>A0A1H4EVZ0_9FLAO</name>